<keyword evidence="2" id="KW-1185">Reference proteome</keyword>
<evidence type="ECO:0000313" key="1">
    <source>
        <dbReference type="EMBL" id="CAG8831778.1"/>
    </source>
</evidence>
<feature type="non-terminal residue" evidence="1">
    <location>
        <position position="70"/>
    </location>
</feature>
<accession>A0A9N9KJP3</accession>
<dbReference type="AlphaFoldDB" id="A0A9N9KJP3"/>
<organism evidence="1 2">
    <name type="scientific">Cetraspora pellucida</name>
    <dbReference type="NCBI Taxonomy" id="1433469"/>
    <lineage>
        <taxon>Eukaryota</taxon>
        <taxon>Fungi</taxon>
        <taxon>Fungi incertae sedis</taxon>
        <taxon>Mucoromycota</taxon>
        <taxon>Glomeromycotina</taxon>
        <taxon>Glomeromycetes</taxon>
        <taxon>Diversisporales</taxon>
        <taxon>Gigasporaceae</taxon>
        <taxon>Cetraspora</taxon>
    </lineage>
</organism>
<reference evidence="1" key="1">
    <citation type="submission" date="2021-06" db="EMBL/GenBank/DDBJ databases">
        <authorList>
            <person name="Kallberg Y."/>
            <person name="Tangrot J."/>
            <person name="Rosling A."/>
        </authorList>
    </citation>
    <scope>NUCLEOTIDE SEQUENCE</scope>
    <source>
        <strain evidence="1">FL966</strain>
    </source>
</reference>
<name>A0A9N9KJP3_9GLOM</name>
<protein>
    <submittedName>
        <fullName evidence="1">7662_t:CDS:1</fullName>
    </submittedName>
</protein>
<gene>
    <name evidence="1" type="ORF">CPELLU_LOCUS20770</name>
</gene>
<feature type="non-terminal residue" evidence="1">
    <location>
        <position position="1"/>
    </location>
</feature>
<comment type="caution">
    <text evidence="1">The sequence shown here is derived from an EMBL/GenBank/DDBJ whole genome shotgun (WGS) entry which is preliminary data.</text>
</comment>
<proteinExistence type="predicted"/>
<sequence>KYHDISTRYRIPCELVILKTPPQSMSIYKQMPVLTIKPKKQLLEIECQQIQIEKEHLATKYRLITSPEPF</sequence>
<dbReference type="Proteomes" id="UP000789759">
    <property type="component" value="Unassembled WGS sequence"/>
</dbReference>
<evidence type="ECO:0000313" key="2">
    <source>
        <dbReference type="Proteomes" id="UP000789759"/>
    </source>
</evidence>
<dbReference type="EMBL" id="CAJVQA010066924">
    <property type="protein sequence ID" value="CAG8831778.1"/>
    <property type="molecule type" value="Genomic_DNA"/>
</dbReference>